<dbReference type="InterPro" id="IPR029058">
    <property type="entry name" value="AB_hydrolase_fold"/>
</dbReference>
<dbReference type="PANTHER" id="PTHR10655">
    <property type="entry name" value="LYSOPHOSPHOLIPASE-RELATED"/>
    <property type="match status" value="1"/>
</dbReference>
<feature type="domain" description="Phospholipase/carboxylesterase/thioesterase" evidence="3">
    <location>
        <begin position="15"/>
        <end position="187"/>
    </location>
</feature>
<dbReference type="RefSeq" id="WP_035570966.1">
    <property type="nucleotide sequence ID" value="NZ_ARYH01000001.1"/>
</dbReference>
<gene>
    <name evidence="4" type="ORF">HAD_10610</name>
</gene>
<evidence type="ECO:0000313" key="5">
    <source>
        <dbReference type="Proteomes" id="UP000027446"/>
    </source>
</evidence>
<sequence>MKTNHTLAYTAHGPSSEKAKANLILLHGMGHTDAIAFHDLAAAIPNDVRTFALRGPIPFGQTSGTGYAWFEITPVASGPPQPNLEQERTSRASIGEFIDSCGTDLPLILMGFGQGAVLAAHLYLEHPEKMQLCVLGAARVMPHIRDQYPIGPAHRDVPLIWTHGKDDPILPFSAAQATAESLRQDSLEVTWLPHDGGHEWPDAANGVVSRRIRQMMGVGE</sequence>
<comment type="similarity">
    <text evidence="1">Belongs to the AB hydrolase superfamily. AB hydrolase 2 family.</text>
</comment>
<dbReference type="Proteomes" id="UP000027446">
    <property type="component" value="Unassembled WGS sequence"/>
</dbReference>
<dbReference type="SUPFAM" id="SSF53474">
    <property type="entry name" value="alpha/beta-Hydrolases"/>
    <property type="match status" value="1"/>
</dbReference>
<dbReference type="EMBL" id="ARYH01000001">
    <property type="protein sequence ID" value="KCZ86131.1"/>
    <property type="molecule type" value="Genomic_DNA"/>
</dbReference>
<dbReference type="Pfam" id="PF02230">
    <property type="entry name" value="Abhydrolase_2"/>
    <property type="match status" value="1"/>
</dbReference>
<dbReference type="OrthoDB" id="9801763at2"/>
<keyword evidence="5" id="KW-1185">Reference proteome</keyword>
<dbReference type="GO" id="GO:0016787">
    <property type="term" value="F:hydrolase activity"/>
    <property type="evidence" value="ECO:0007669"/>
    <property type="project" value="UniProtKB-KW"/>
</dbReference>
<dbReference type="STRING" id="1280949.HAD_10610"/>
<keyword evidence="2" id="KW-0378">Hydrolase</keyword>
<comment type="caution">
    <text evidence="4">The sequence shown here is derived from an EMBL/GenBank/DDBJ whole genome shotgun (WGS) entry which is preliminary data.</text>
</comment>
<evidence type="ECO:0000313" key="4">
    <source>
        <dbReference type="EMBL" id="KCZ86131.1"/>
    </source>
</evidence>
<name>A0A069E9M3_9PROT</name>
<dbReference type="Gene3D" id="3.40.50.1820">
    <property type="entry name" value="alpha/beta hydrolase"/>
    <property type="match status" value="1"/>
</dbReference>
<dbReference type="AlphaFoldDB" id="A0A069E9M3"/>
<accession>A0A069E9M3</accession>
<reference evidence="4 5" key="1">
    <citation type="journal article" date="2014" name="Antonie Van Leeuwenhoek">
        <title>Hyphomonas beringensis sp. nov. and Hyphomonas chukchiensis sp. nov., isolated from surface seawater of the Bering Sea and Chukchi Sea.</title>
        <authorList>
            <person name="Li C."/>
            <person name="Lai Q."/>
            <person name="Li G."/>
            <person name="Dong C."/>
            <person name="Wang J."/>
            <person name="Liao Y."/>
            <person name="Shao Z."/>
        </authorList>
    </citation>
    <scope>NUCLEOTIDE SEQUENCE [LARGE SCALE GENOMIC DNA]</scope>
    <source>
        <strain evidence="4 5">MHS-3</strain>
    </source>
</reference>
<organism evidence="4 5">
    <name type="scientific">Hyphomonas adhaerens MHS-3</name>
    <dbReference type="NCBI Taxonomy" id="1280949"/>
    <lineage>
        <taxon>Bacteria</taxon>
        <taxon>Pseudomonadati</taxon>
        <taxon>Pseudomonadota</taxon>
        <taxon>Alphaproteobacteria</taxon>
        <taxon>Hyphomonadales</taxon>
        <taxon>Hyphomonadaceae</taxon>
        <taxon>Hyphomonas</taxon>
    </lineage>
</organism>
<evidence type="ECO:0000259" key="3">
    <source>
        <dbReference type="Pfam" id="PF02230"/>
    </source>
</evidence>
<evidence type="ECO:0000256" key="2">
    <source>
        <dbReference type="ARBA" id="ARBA00022801"/>
    </source>
</evidence>
<dbReference type="eggNOG" id="COG0400">
    <property type="taxonomic scope" value="Bacteria"/>
</dbReference>
<proteinExistence type="inferred from homology"/>
<dbReference type="InterPro" id="IPR003140">
    <property type="entry name" value="PLipase/COase/thioEstase"/>
</dbReference>
<dbReference type="PANTHER" id="PTHR10655:SF17">
    <property type="entry name" value="LYSOPHOSPHOLIPASE-LIKE PROTEIN 1"/>
    <property type="match status" value="1"/>
</dbReference>
<protein>
    <submittedName>
        <fullName evidence="4">Phospholipase/carboxylesterase</fullName>
    </submittedName>
</protein>
<dbReference type="InterPro" id="IPR050565">
    <property type="entry name" value="LYPA1-2/EST-like"/>
</dbReference>
<evidence type="ECO:0000256" key="1">
    <source>
        <dbReference type="ARBA" id="ARBA00006499"/>
    </source>
</evidence>